<dbReference type="AlphaFoldDB" id="A0A934Q6U5"/>
<feature type="DNA-binding region" description="H-T-H motif" evidence="5">
    <location>
        <begin position="31"/>
        <end position="50"/>
    </location>
</feature>
<dbReference type="Proteomes" id="UP000608530">
    <property type="component" value="Unassembled WGS sequence"/>
</dbReference>
<evidence type="ECO:0000256" key="5">
    <source>
        <dbReference type="PROSITE-ProRule" id="PRU00335"/>
    </source>
</evidence>
<dbReference type="Pfam" id="PF13977">
    <property type="entry name" value="TetR_C_6"/>
    <property type="match status" value="1"/>
</dbReference>
<accession>A0A934Q6U5</accession>
<dbReference type="EMBL" id="JAEHOH010000009">
    <property type="protein sequence ID" value="MBK0418796.1"/>
    <property type="molecule type" value="Genomic_DNA"/>
</dbReference>
<comment type="caution">
    <text evidence="7">The sequence shown here is derived from an EMBL/GenBank/DDBJ whole genome shotgun (WGS) entry which is preliminary data.</text>
</comment>
<reference evidence="7" key="1">
    <citation type="submission" date="2020-12" db="EMBL/GenBank/DDBJ databases">
        <title>Leucobacter sp. CAS1, isolated from Chromium sludge.</title>
        <authorList>
            <person name="Xu Z."/>
        </authorList>
    </citation>
    <scope>NUCLEOTIDE SEQUENCE</scope>
    <source>
        <strain evidence="7">CSA1</strain>
    </source>
</reference>
<keyword evidence="2" id="KW-0805">Transcription regulation</keyword>
<gene>
    <name evidence="7" type="ORF">JD276_07085</name>
</gene>
<organism evidence="7 8">
    <name type="scientific">Leucobacter chromiisoli</name>
    <dbReference type="NCBI Taxonomy" id="2796471"/>
    <lineage>
        <taxon>Bacteria</taxon>
        <taxon>Bacillati</taxon>
        <taxon>Actinomycetota</taxon>
        <taxon>Actinomycetes</taxon>
        <taxon>Micrococcales</taxon>
        <taxon>Microbacteriaceae</taxon>
        <taxon>Leucobacter</taxon>
    </lineage>
</organism>
<evidence type="ECO:0000256" key="2">
    <source>
        <dbReference type="ARBA" id="ARBA00023015"/>
    </source>
</evidence>
<evidence type="ECO:0000256" key="3">
    <source>
        <dbReference type="ARBA" id="ARBA00023125"/>
    </source>
</evidence>
<keyword evidence="8" id="KW-1185">Reference proteome</keyword>
<feature type="domain" description="HTH tetR-type" evidence="6">
    <location>
        <begin position="8"/>
        <end position="68"/>
    </location>
</feature>
<dbReference type="Pfam" id="PF00440">
    <property type="entry name" value="TetR_N"/>
    <property type="match status" value="1"/>
</dbReference>
<keyword evidence="3 5" id="KW-0238">DNA-binding</keyword>
<proteinExistence type="predicted"/>
<dbReference type="InterPro" id="IPR009057">
    <property type="entry name" value="Homeodomain-like_sf"/>
</dbReference>
<dbReference type="RefSeq" id="WP_200114946.1">
    <property type="nucleotide sequence ID" value="NZ_JAEHOH010000009.1"/>
</dbReference>
<dbReference type="PANTHER" id="PTHR30055">
    <property type="entry name" value="HTH-TYPE TRANSCRIPTIONAL REGULATOR RUTR"/>
    <property type="match status" value="1"/>
</dbReference>
<sequence length="207" mass="22741">MPKIVDHAEKRRELADAVLRLIARQGLSEITNRTVASEAGCSTGSLTYYFPSREELLLGTLRRAAEIEGDFFRQIHEQHGEDPRRALQLLVERGLPFPPQGVASISIFLDFYAKSTNDAGIREEVASYLANWRRTIARAIRRCQERDAMDPALPVDEIAAEIVALVDGYAIHHLIAGSSGVSDPAEGARLAKGWIERLTAPASPVGP</sequence>
<dbReference type="SUPFAM" id="SSF48498">
    <property type="entry name" value="Tetracyclin repressor-like, C-terminal domain"/>
    <property type="match status" value="1"/>
</dbReference>
<dbReference type="InterPro" id="IPR001647">
    <property type="entry name" value="HTH_TetR"/>
</dbReference>
<dbReference type="InterPro" id="IPR039538">
    <property type="entry name" value="BetI_C"/>
</dbReference>
<protein>
    <submittedName>
        <fullName evidence="7">TetR/AcrR family transcriptional regulator</fullName>
    </submittedName>
</protein>
<evidence type="ECO:0000256" key="1">
    <source>
        <dbReference type="ARBA" id="ARBA00022491"/>
    </source>
</evidence>
<dbReference type="InterPro" id="IPR050109">
    <property type="entry name" value="HTH-type_TetR-like_transc_reg"/>
</dbReference>
<evidence type="ECO:0000259" key="6">
    <source>
        <dbReference type="PROSITE" id="PS50977"/>
    </source>
</evidence>
<evidence type="ECO:0000313" key="8">
    <source>
        <dbReference type="Proteomes" id="UP000608530"/>
    </source>
</evidence>
<dbReference type="Gene3D" id="1.10.357.10">
    <property type="entry name" value="Tetracycline Repressor, domain 2"/>
    <property type="match status" value="1"/>
</dbReference>
<keyword evidence="1" id="KW-0678">Repressor</keyword>
<dbReference type="InterPro" id="IPR036271">
    <property type="entry name" value="Tet_transcr_reg_TetR-rel_C_sf"/>
</dbReference>
<dbReference type="SUPFAM" id="SSF46689">
    <property type="entry name" value="Homeodomain-like"/>
    <property type="match status" value="1"/>
</dbReference>
<dbReference type="GO" id="GO:0003700">
    <property type="term" value="F:DNA-binding transcription factor activity"/>
    <property type="evidence" value="ECO:0007669"/>
    <property type="project" value="TreeGrafter"/>
</dbReference>
<dbReference type="PROSITE" id="PS50977">
    <property type="entry name" value="HTH_TETR_2"/>
    <property type="match status" value="1"/>
</dbReference>
<dbReference type="GO" id="GO:0000976">
    <property type="term" value="F:transcription cis-regulatory region binding"/>
    <property type="evidence" value="ECO:0007669"/>
    <property type="project" value="TreeGrafter"/>
</dbReference>
<keyword evidence="4" id="KW-0804">Transcription</keyword>
<name>A0A934Q6U5_9MICO</name>
<dbReference type="PRINTS" id="PR00455">
    <property type="entry name" value="HTHTETR"/>
</dbReference>
<evidence type="ECO:0000256" key="4">
    <source>
        <dbReference type="ARBA" id="ARBA00023163"/>
    </source>
</evidence>
<dbReference type="PANTHER" id="PTHR30055:SF234">
    <property type="entry name" value="HTH-TYPE TRANSCRIPTIONAL REGULATOR BETI"/>
    <property type="match status" value="1"/>
</dbReference>
<evidence type="ECO:0000313" key="7">
    <source>
        <dbReference type="EMBL" id="MBK0418796.1"/>
    </source>
</evidence>